<dbReference type="SUPFAM" id="SSF54523">
    <property type="entry name" value="Pili subunits"/>
    <property type="match status" value="1"/>
</dbReference>
<name>A0A2T4IGB9_9RHOO</name>
<proteinExistence type="predicted"/>
<dbReference type="Gene3D" id="3.30.700.10">
    <property type="entry name" value="Glycoprotein, Type 4 Pilin"/>
    <property type="match status" value="1"/>
</dbReference>
<organism evidence="2 3">
    <name type="scientific">Pseudothauera lacus</name>
    <dbReference type="NCBI Taxonomy" id="2136175"/>
    <lineage>
        <taxon>Bacteria</taxon>
        <taxon>Pseudomonadati</taxon>
        <taxon>Pseudomonadota</taxon>
        <taxon>Betaproteobacteria</taxon>
        <taxon>Rhodocyclales</taxon>
        <taxon>Zoogloeaceae</taxon>
        <taxon>Pseudothauera</taxon>
    </lineage>
</organism>
<dbReference type="Proteomes" id="UP000241193">
    <property type="component" value="Unassembled WGS sequence"/>
</dbReference>
<sequence>MKQQQGFTLIELVIVIVILGILAAVAVPKFVDLGRDAGNAAAQGIAGAVGSGSSINYATSRIPGKVAGTDFVAIAGGTTCTAAINGLIDPDVDAAKFTVSGGPIPVTSRGQSTNTCKIASTESGAATYDVIIIPTAD</sequence>
<dbReference type="OrthoDB" id="9944742at2"/>
<dbReference type="AlphaFoldDB" id="A0A2T4IGB9"/>
<keyword evidence="1" id="KW-0812">Transmembrane</keyword>
<dbReference type="NCBIfam" id="TIGR02532">
    <property type="entry name" value="IV_pilin_GFxxxE"/>
    <property type="match status" value="1"/>
</dbReference>
<dbReference type="PROSITE" id="PS00409">
    <property type="entry name" value="PROKAR_NTER_METHYL"/>
    <property type="match status" value="1"/>
</dbReference>
<feature type="transmembrane region" description="Helical" evidence="1">
    <location>
        <begin position="6"/>
        <end position="27"/>
    </location>
</feature>
<evidence type="ECO:0000313" key="3">
    <source>
        <dbReference type="Proteomes" id="UP000241193"/>
    </source>
</evidence>
<accession>A0A2T4IGB9</accession>
<keyword evidence="1" id="KW-1133">Transmembrane helix</keyword>
<dbReference type="RefSeq" id="WP_107493221.1">
    <property type="nucleotide sequence ID" value="NZ_PZKC01000005.1"/>
</dbReference>
<reference evidence="2 3" key="2">
    <citation type="submission" date="2018-04" db="EMBL/GenBank/DDBJ databases">
        <title>Thauera lacus sp. nov., isolated from an saline lake in Inner Mongolia, China.</title>
        <authorList>
            <person name="Liang Q.-Y."/>
        </authorList>
    </citation>
    <scope>NUCLEOTIDE SEQUENCE [LARGE SCALE GENOMIC DNA]</scope>
    <source>
        <strain evidence="2 3">D20</strain>
    </source>
</reference>
<protein>
    <submittedName>
        <fullName evidence="2">Uncharacterized protein</fullName>
    </submittedName>
</protein>
<dbReference type="InterPro" id="IPR045584">
    <property type="entry name" value="Pilin-like"/>
</dbReference>
<reference evidence="2 3" key="1">
    <citation type="submission" date="2018-03" db="EMBL/GenBank/DDBJ databases">
        <authorList>
            <person name="Keele B.F."/>
        </authorList>
    </citation>
    <scope>NUCLEOTIDE SEQUENCE [LARGE SCALE GENOMIC DNA]</scope>
    <source>
        <strain evidence="2 3">D20</strain>
    </source>
</reference>
<dbReference type="InterPro" id="IPR012902">
    <property type="entry name" value="N_methyl_site"/>
</dbReference>
<evidence type="ECO:0000256" key="1">
    <source>
        <dbReference type="SAM" id="Phobius"/>
    </source>
</evidence>
<gene>
    <name evidence="2" type="ORF">C8261_08410</name>
</gene>
<dbReference type="EMBL" id="PZKC01000005">
    <property type="protein sequence ID" value="PTD96820.1"/>
    <property type="molecule type" value="Genomic_DNA"/>
</dbReference>
<evidence type="ECO:0000313" key="2">
    <source>
        <dbReference type="EMBL" id="PTD96820.1"/>
    </source>
</evidence>
<comment type="caution">
    <text evidence="2">The sequence shown here is derived from an EMBL/GenBank/DDBJ whole genome shotgun (WGS) entry which is preliminary data.</text>
</comment>
<keyword evidence="1" id="KW-0472">Membrane</keyword>
<keyword evidence="3" id="KW-1185">Reference proteome</keyword>
<dbReference type="Pfam" id="PF07963">
    <property type="entry name" value="N_methyl"/>
    <property type="match status" value="1"/>
</dbReference>